<protein>
    <submittedName>
        <fullName evidence="1">Uncharacterized protein</fullName>
    </submittedName>
</protein>
<dbReference type="Proteomes" id="UP000077852">
    <property type="component" value="Unassembled WGS sequence"/>
</dbReference>
<evidence type="ECO:0000313" key="1">
    <source>
        <dbReference type="EMBL" id="OAK66712.1"/>
    </source>
</evidence>
<organism evidence="1 2">
    <name type="scientific">Variovorax paradoxus</name>
    <dbReference type="NCBI Taxonomy" id="34073"/>
    <lineage>
        <taxon>Bacteria</taxon>
        <taxon>Pseudomonadati</taxon>
        <taxon>Pseudomonadota</taxon>
        <taxon>Betaproteobacteria</taxon>
        <taxon>Burkholderiales</taxon>
        <taxon>Comamonadaceae</taxon>
        <taxon>Variovorax</taxon>
    </lineage>
</organism>
<proteinExistence type="predicted"/>
<evidence type="ECO:0000313" key="2">
    <source>
        <dbReference type="Proteomes" id="UP000077852"/>
    </source>
</evidence>
<gene>
    <name evidence="1" type="ORF">A3K87_05765</name>
</gene>
<comment type="caution">
    <text evidence="1">The sequence shown here is derived from an EMBL/GenBank/DDBJ whole genome shotgun (WGS) entry which is preliminary data.</text>
</comment>
<reference evidence="1 2" key="1">
    <citation type="submission" date="2016-03" db="EMBL/GenBank/DDBJ databases">
        <title>Genome sequence of Variovorax paradoxus KB5.</title>
        <authorList>
            <person name="Jeong H."/>
            <person name="Hong C.E."/>
            <person name="Jo S.H."/>
            <person name="Park J.M."/>
        </authorList>
    </citation>
    <scope>NUCLEOTIDE SEQUENCE [LARGE SCALE GENOMIC DNA]</scope>
    <source>
        <strain evidence="1 2">KB5</strain>
    </source>
</reference>
<sequence length="131" mass="15546">MAGDDIREALFHMYRRYVKQWNDIELDRGRSLSEHTHQVHGAQVVGANKRFVLHGRPDAETHWVLELMFARGFQQFYQGLSCGRNTMRTSADIRSIHLHWNGEGRQEFERWMKEESTANSGNGEWTEYRRH</sequence>
<dbReference type="AlphaFoldDB" id="A0AA91DSH2"/>
<dbReference type="EMBL" id="LVHG01000013">
    <property type="protein sequence ID" value="OAK66712.1"/>
    <property type="molecule type" value="Genomic_DNA"/>
</dbReference>
<name>A0AA91DSH2_VARPD</name>
<accession>A0AA91DSH2</accession>